<dbReference type="PANTHER" id="PTHR46552">
    <property type="entry name" value="NADH-UBIQUINONE OXIDOREDUCTASE CHAIN 2"/>
    <property type="match status" value="1"/>
</dbReference>
<organism evidence="19">
    <name type="scientific">Xenoturbella bocki</name>
    <name type="common">Marine worm</name>
    <dbReference type="NCBI Taxonomy" id="242395"/>
    <lineage>
        <taxon>Eukaryota</taxon>
        <taxon>Metazoa</taxon>
        <taxon>Xenacoelomorpha</taxon>
        <taxon>Xenoturbellida</taxon>
        <taxon>Xenoturbellidae</taxon>
        <taxon>Xenoturbella</taxon>
    </lineage>
</organism>
<evidence type="ECO:0000256" key="17">
    <source>
        <dbReference type="RuleBase" id="RU003403"/>
    </source>
</evidence>
<evidence type="ECO:0000259" key="18">
    <source>
        <dbReference type="Pfam" id="PF00361"/>
    </source>
</evidence>
<feature type="transmembrane region" description="Helical" evidence="17">
    <location>
        <begin position="266"/>
        <end position="288"/>
    </location>
</feature>
<comment type="similarity">
    <text evidence="2 17">Belongs to the complex I subunit 2 family.</text>
</comment>
<comment type="subcellular location">
    <subcellularLocation>
        <location evidence="1 17">Mitochondrion inner membrane</location>
        <topology evidence="1 17">Multi-pass membrane protein</topology>
    </subcellularLocation>
</comment>
<evidence type="ECO:0000256" key="15">
    <source>
        <dbReference type="ARBA" id="ARBA00023136"/>
    </source>
</evidence>
<evidence type="ECO:0000313" key="19">
    <source>
        <dbReference type="EMBL" id="CAL30089.1"/>
    </source>
</evidence>
<dbReference type="Pfam" id="PF00361">
    <property type="entry name" value="Proton_antipo_M"/>
    <property type="match status" value="2"/>
</dbReference>
<keyword evidence="5" id="KW-0813">Transport</keyword>
<comment type="function">
    <text evidence="17">Core subunit of the mitochondrial membrane respiratory chain NADH dehydrogenase (Complex I) which catalyzes electron transfer from NADH through the respiratory chain, using ubiquinone as an electron acceptor. Essential for the catalytic activity and assembly of complex I.</text>
</comment>
<keyword evidence="6 17" id="KW-0679">Respiratory chain</keyword>
<evidence type="ECO:0000256" key="7">
    <source>
        <dbReference type="ARBA" id="ARBA00022692"/>
    </source>
</evidence>
<dbReference type="EMBL" id="AM296016">
    <property type="protein sequence ID" value="CAL30089.1"/>
    <property type="molecule type" value="Genomic_DNA"/>
</dbReference>
<evidence type="ECO:0000256" key="11">
    <source>
        <dbReference type="ARBA" id="ARBA00022989"/>
    </source>
</evidence>
<evidence type="ECO:0000256" key="6">
    <source>
        <dbReference type="ARBA" id="ARBA00022660"/>
    </source>
</evidence>
<feature type="transmembrane region" description="Helical" evidence="17">
    <location>
        <begin position="146"/>
        <end position="164"/>
    </location>
</feature>
<keyword evidence="10 17" id="KW-0249">Electron transport</keyword>
<evidence type="ECO:0000256" key="3">
    <source>
        <dbReference type="ARBA" id="ARBA00012944"/>
    </source>
</evidence>
<keyword evidence="11 17" id="KW-1133">Transmembrane helix</keyword>
<comment type="catalytic activity">
    <reaction evidence="16 17">
        <text>a ubiquinone + NADH + 5 H(+)(in) = a ubiquinol + NAD(+) + 4 H(+)(out)</text>
        <dbReference type="Rhea" id="RHEA:29091"/>
        <dbReference type="Rhea" id="RHEA-COMP:9565"/>
        <dbReference type="Rhea" id="RHEA-COMP:9566"/>
        <dbReference type="ChEBI" id="CHEBI:15378"/>
        <dbReference type="ChEBI" id="CHEBI:16389"/>
        <dbReference type="ChEBI" id="CHEBI:17976"/>
        <dbReference type="ChEBI" id="CHEBI:57540"/>
        <dbReference type="ChEBI" id="CHEBI:57945"/>
        <dbReference type="EC" id="7.1.1.2"/>
    </reaction>
</comment>
<reference evidence="19" key="2">
    <citation type="journal article" name="Theory Biosci.">
        <title>The mitochondrial DNA of Xenoturbella bocki: genomic architecture and phylogenetic analysis.</title>
        <authorList>
            <person name="Perseke M."/>
            <person name="Hankeln T."/>
            <person name="Weich B."/>
            <person name="Fritzsch G."/>
            <person name="Stadler P.F."/>
            <person name="Israelsson O."/>
            <person name="Bernhard D."/>
            <person name="Schlegel M."/>
        </authorList>
    </citation>
    <scope>NUCLEOTIDE SEQUENCE</scope>
</reference>
<evidence type="ECO:0000256" key="9">
    <source>
        <dbReference type="ARBA" id="ARBA00022967"/>
    </source>
</evidence>
<sequence length="356" mass="39868">MMKKLSLMMIFLSVGINLFGLMLITLSNHYILMFVGLELMTFSFITMISPTSPRQVEAAVKYFIVQSTASIILLLSLIFPNTQISLVLMMMLMMALSMKLAAAPFHSWFPEVVQGVKWKPAMIILTWQKLGALVMMSRLMTQDNKMVMIAVALISASLGAISGLNQVQTRKIMAYSSISHMGWTIMLLTINQPLALTYFIIYSLITASTMLTMEYHNSNHLSKMHLDSFLSPWTLAMMLSLILSLGGLPPLGGFLNKLLAFKEMMVYNMGMTAAILILSSLMSLFFYLRVSYSTTLTSSSQHSISFMAMRIKKKTFKNMLINQPPLTMMITSSHIVPILGLMFLPAMMVSLMTMTS</sequence>
<keyword evidence="15 17" id="KW-0472">Membrane</keyword>
<dbReference type="AlphaFoldDB" id="A7DVT9"/>
<dbReference type="InterPro" id="IPR001750">
    <property type="entry name" value="ND/Mrp_TM"/>
</dbReference>
<dbReference type="PANTHER" id="PTHR46552:SF1">
    <property type="entry name" value="NADH-UBIQUINONE OXIDOREDUCTASE CHAIN 2"/>
    <property type="match status" value="1"/>
</dbReference>
<keyword evidence="9 17" id="KW-1278">Translocase</keyword>
<evidence type="ECO:0000256" key="1">
    <source>
        <dbReference type="ARBA" id="ARBA00004448"/>
    </source>
</evidence>
<keyword evidence="7 17" id="KW-0812">Transmembrane</keyword>
<geneLocation type="mitochondrion" evidence="19"/>
<keyword evidence="8 17" id="KW-0999">Mitochondrion inner membrane</keyword>
<evidence type="ECO:0000256" key="4">
    <source>
        <dbReference type="ARBA" id="ARBA00021008"/>
    </source>
</evidence>
<evidence type="ECO:0000256" key="10">
    <source>
        <dbReference type="ARBA" id="ARBA00022982"/>
    </source>
</evidence>
<dbReference type="EC" id="7.1.1.2" evidence="3 17"/>
<evidence type="ECO:0000256" key="12">
    <source>
        <dbReference type="ARBA" id="ARBA00023027"/>
    </source>
</evidence>
<evidence type="ECO:0000256" key="5">
    <source>
        <dbReference type="ARBA" id="ARBA00022448"/>
    </source>
</evidence>
<protein>
    <recommendedName>
        <fullName evidence="4 17">NADH-ubiquinone oxidoreductase chain 2</fullName>
        <ecNumber evidence="3 17">7.1.1.2</ecNumber>
    </recommendedName>
</protein>
<keyword evidence="13 17" id="KW-0830">Ubiquinone</keyword>
<dbReference type="PRINTS" id="PR01436">
    <property type="entry name" value="NADHDHGNASE2"/>
</dbReference>
<keyword evidence="14 17" id="KW-0496">Mitochondrion</keyword>
<evidence type="ECO:0000256" key="8">
    <source>
        <dbReference type="ARBA" id="ARBA00022792"/>
    </source>
</evidence>
<feature type="transmembrane region" description="Helical" evidence="17">
    <location>
        <begin position="30"/>
        <end position="48"/>
    </location>
</feature>
<dbReference type="InterPro" id="IPR050175">
    <property type="entry name" value="Complex_I_Subunit_2"/>
</dbReference>
<evidence type="ECO:0000256" key="13">
    <source>
        <dbReference type="ARBA" id="ARBA00023075"/>
    </source>
</evidence>
<feature type="domain" description="NADH:quinone oxidoreductase/Mrp antiporter transmembrane" evidence="18">
    <location>
        <begin position="84"/>
        <end position="282"/>
    </location>
</feature>
<dbReference type="InterPro" id="IPR003917">
    <property type="entry name" value="NADH_UbQ_OxRdtase_chain2"/>
</dbReference>
<feature type="transmembrane region" description="Helical" evidence="17">
    <location>
        <begin position="334"/>
        <end position="354"/>
    </location>
</feature>
<dbReference type="GO" id="GO:0006120">
    <property type="term" value="P:mitochondrial electron transport, NADH to ubiquinone"/>
    <property type="evidence" value="ECO:0007669"/>
    <property type="project" value="InterPro"/>
</dbReference>
<gene>
    <name evidence="19" type="primary">NADH2</name>
</gene>
<dbReference type="GO" id="GO:0005743">
    <property type="term" value="C:mitochondrial inner membrane"/>
    <property type="evidence" value="ECO:0007669"/>
    <property type="project" value="UniProtKB-SubCell"/>
</dbReference>
<evidence type="ECO:0000256" key="16">
    <source>
        <dbReference type="ARBA" id="ARBA00049551"/>
    </source>
</evidence>
<proteinExistence type="inferred from homology"/>
<feature type="transmembrane region" description="Helical" evidence="17">
    <location>
        <begin position="233"/>
        <end position="254"/>
    </location>
</feature>
<evidence type="ECO:0000256" key="2">
    <source>
        <dbReference type="ARBA" id="ARBA00007012"/>
    </source>
</evidence>
<accession>A7DVT9</accession>
<evidence type="ECO:0000256" key="14">
    <source>
        <dbReference type="ARBA" id="ARBA00023128"/>
    </source>
</evidence>
<feature type="domain" description="NADH:quinone oxidoreductase/Mrp antiporter transmembrane" evidence="18">
    <location>
        <begin position="27"/>
        <end position="78"/>
    </location>
</feature>
<dbReference type="GO" id="GO:0008137">
    <property type="term" value="F:NADH dehydrogenase (ubiquinone) activity"/>
    <property type="evidence" value="ECO:0007669"/>
    <property type="project" value="UniProtKB-EC"/>
</dbReference>
<keyword evidence="12 17" id="KW-0520">NAD</keyword>
<name>A7DVT9_XENBC</name>
<reference evidence="19" key="1">
    <citation type="submission" date="2006-07" db="EMBL/GenBank/DDBJ databases">
        <authorList>
            <person name="Perseke M."/>
        </authorList>
    </citation>
    <scope>NUCLEOTIDE SEQUENCE</scope>
</reference>
<feature type="transmembrane region" description="Helical" evidence="17">
    <location>
        <begin position="7"/>
        <end position="24"/>
    </location>
</feature>
<feature type="transmembrane region" description="Helical" evidence="17">
    <location>
        <begin position="185"/>
        <end position="213"/>
    </location>
</feature>